<dbReference type="GO" id="GO:0004519">
    <property type="term" value="F:endonuclease activity"/>
    <property type="evidence" value="ECO:0007669"/>
    <property type="project" value="UniProtKB-KW"/>
</dbReference>
<gene>
    <name evidence="9" type="ORF">KK1_038713</name>
</gene>
<sequence>MNLIFHDLIGKFVQVYIDDIIVGSKQKEDHLSHLKLSFERMRKHGLKMNPLKCAFGVTAGEFLGFVIYQKGIEVNRNKTKAIMETKPPSNKKELQSLLGKINFLRRFISNLSGKTKVFSPVLRLKREQEFRWNEEHQKAFEEIKVYLAHPLVLAPLSKGKQLKLYISASDSTIAGMLAQDDDNGIESASDSTIAGMLAQDDDNSIERVIYYLSQMLVGAEIRYTPLEKLCLSLYVACTKLKYYIRPCDVVIFCRSNVIKYMLCKPVLHSRVGKWALALNEYSLTFESLKATKGQIIADFLADHSKETEEVTFLTTKS</sequence>
<dbReference type="InterPro" id="IPR041373">
    <property type="entry name" value="RT_RNaseH"/>
</dbReference>
<keyword evidence="7" id="KW-0511">Multifunctional enzyme</keyword>
<dbReference type="Gene3D" id="3.30.70.270">
    <property type="match status" value="2"/>
</dbReference>
<dbReference type="PANTHER" id="PTHR37984">
    <property type="entry name" value="PROTEIN CBG26694"/>
    <property type="match status" value="1"/>
</dbReference>
<keyword evidence="10" id="KW-1185">Reference proteome</keyword>
<name>A0A151RC44_CAJCA</name>
<evidence type="ECO:0000256" key="7">
    <source>
        <dbReference type="ARBA" id="ARBA00023268"/>
    </source>
</evidence>
<dbReference type="InterPro" id="IPR000477">
    <property type="entry name" value="RT_dom"/>
</dbReference>
<dbReference type="GO" id="GO:0016787">
    <property type="term" value="F:hydrolase activity"/>
    <property type="evidence" value="ECO:0007669"/>
    <property type="project" value="UniProtKB-KW"/>
</dbReference>
<protein>
    <submittedName>
        <fullName evidence="9">Retrotransposable element Tf2</fullName>
    </submittedName>
</protein>
<evidence type="ECO:0000313" key="10">
    <source>
        <dbReference type="Proteomes" id="UP000075243"/>
    </source>
</evidence>
<dbReference type="InterPro" id="IPR041577">
    <property type="entry name" value="RT_RNaseH_2"/>
</dbReference>
<accession>A0A151RC44</accession>
<proteinExistence type="predicted"/>
<dbReference type="AlphaFoldDB" id="A0A151RC44"/>
<dbReference type="GO" id="GO:0003964">
    <property type="term" value="F:RNA-directed DNA polymerase activity"/>
    <property type="evidence" value="ECO:0007669"/>
    <property type="project" value="UniProtKB-KW"/>
</dbReference>
<dbReference type="Pfam" id="PF00078">
    <property type="entry name" value="RVT_1"/>
    <property type="match status" value="1"/>
</dbReference>
<feature type="domain" description="Reverse transcriptase" evidence="8">
    <location>
        <begin position="1"/>
        <end position="67"/>
    </location>
</feature>
<dbReference type="Pfam" id="PF17917">
    <property type="entry name" value="RT_RNaseH"/>
    <property type="match status" value="1"/>
</dbReference>
<dbReference type="InterPro" id="IPR043502">
    <property type="entry name" value="DNA/RNA_pol_sf"/>
</dbReference>
<keyword evidence="2" id="KW-0548">Nucleotidyltransferase</keyword>
<dbReference type="Pfam" id="PF17919">
    <property type="entry name" value="RT_RNaseH_2"/>
    <property type="match status" value="1"/>
</dbReference>
<evidence type="ECO:0000256" key="2">
    <source>
        <dbReference type="ARBA" id="ARBA00022695"/>
    </source>
</evidence>
<evidence type="ECO:0000256" key="6">
    <source>
        <dbReference type="ARBA" id="ARBA00022918"/>
    </source>
</evidence>
<dbReference type="SUPFAM" id="SSF56672">
    <property type="entry name" value="DNA/RNA polymerases"/>
    <property type="match status" value="1"/>
</dbReference>
<dbReference type="InterPro" id="IPR043128">
    <property type="entry name" value="Rev_trsase/Diguanyl_cyclase"/>
</dbReference>
<keyword evidence="4" id="KW-0255">Endonuclease</keyword>
<dbReference type="Proteomes" id="UP000075243">
    <property type="component" value="Unassembled WGS sequence"/>
</dbReference>
<dbReference type="InterPro" id="IPR050951">
    <property type="entry name" value="Retrovirus_Pol_polyprotein"/>
</dbReference>
<evidence type="ECO:0000313" key="9">
    <source>
        <dbReference type="EMBL" id="KYP39975.1"/>
    </source>
</evidence>
<evidence type="ECO:0000256" key="4">
    <source>
        <dbReference type="ARBA" id="ARBA00022759"/>
    </source>
</evidence>
<dbReference type="PANTHER" id="PTHR37984:SF5">
    <property type="entry name" value="PROTEIN NYNRIN-LIKE"/>
    <property type="match status" value="1"/>
</dbReference>
<evidence type="ECO:0000256" key="5">
    <source>
        <dbReference type="ARBA" id="ARBA00022801"/>
    </source>
</evidence>
<organism evidence="9 10">
    <name type="scientific">Cajanus cajan</name>
    <name type="common">Pigeon pea</name>
    <name type="synonym">Cajanus indicus</name>
    <dbReference type="NCBI Taxonomy" id="3821"/>
    <lineage>
        <taxon>Eukaryota</taxon>
        <taxon>Viridiplantae</taxon>
        <taxon>Streptophyta</taxon>
        <taxon>Embryophyta</taxon>
        <taxon>Tracheophyta</taxon>
        <taxon>Spermatophyta</taxon>
        <taxon>Magnoliopsida</taxon>
        <taxon>eudicotyledons</taxon>
        <taxon>Gunneridae</taxon>
        <taxon>Pentapetalae</taxon>
        <taxon>rosids</taxon>
        <taxon>fabids</taxon>
        <taxon>Fabales</taxon>
        <taxon>Fabaceae</taxon>
        <taxon>Papilionoideae</taxon>
        <taxon>50 kb inversion clade</taxon>
        <taxon>NPAAA clade</taxon>
        <taxon>indigoferoid/millettioid clade</taxon>
        <taxon>Phaseoleae</taxon>
        <taxon>Cajanus</taxon>
    </lineage>
</organism>
<dbReference type="OMA" id="CALESHQ"/>
<dbReference type="CDD" id="cd01647">
    <property type="entry name" value="RT_LTR"/>
    <property type="match status" value="1"/>
</dbReference>
<evidence type="ECO:0000259" key="8">
    <source>
        <dbReference type="PROSITE" id="PS50878"/>
    </source>
</evidence>
<reference evidence="9" key="1">
    <citation type="journal article" date="2012" name="Nat. Biotechnol.">
        <title>Draft genome sequence of pigeonpea (Cajanus cajan), an orphan legume crop of resource-poor farmers.</title>
        <authorList>
            <person name="Varshney R.K."/>
            <person name="Chen W."/>
            <person name="Li Y."/>
            <person name="Bharti A.K."/>
            <person name="Saxena R.K."/>
            <person name="Schlueter J.A."/>
            <person name="Donoghue M.T."/>
            <person name="Azam S."/>
            <person name="Fan G."/>
            <person name="Whaley A.M."/>
            <person name="Farmer A.D."/>
            <person name="Sheridan J."/>
            <person name="Iwata A."/>
            <person name="Tuteja R."/>
            <person name="Penmetsa R.V."/>
            <person name="Wu W."/>
            <person name="Upadhyaya H.D."/>
            <person name="Yang S.P."/>
            <person name="Shah T."/>
            <person name="Saxena K.B."/>
            <person name="Michael T."/>
            <person name="McCombie W.R."/>
            <person name="Yang B."/>
            <person name="Zhang G."/>
            <person name="Yang H."/>
            <person name="Wang J."/>
            <person name="Spillane C."/>
            <person name="Cook D.R."/>
            <person name="May G.D."/>
            <person name="Xu X."/>
            <person name="Jackson S.A."/>
        </authorList>
    </citation>
    <scope>NUCLEOTIDE SEQUENCE [LARGE SCALE GENOMIC DNA]</scope>
</reference>
<keyword evidence="6" id="KW-0695">RNA-directed DNA polymerase</keyword>
<dbReference type="Gramene" id="C.cajan_34406.t">
    <property type="protein sequence ID" value="C.cajan_34406.t.cds1"/>
    <property type="gene ID" value="C.cajan_34406"/>
</dbReference>
<keyword evidence="5" id="KW-0378">Hydrolase</keyword>
<keyword evidence="1" id="KW-0808">Transferase</keyword>
<dbReference type="EMBL" id="KQ483868">
    <property type="protein sequence ID" value="KYP39975.1"/>
    <property type="molecule type" value="Genomic_DNA"/>
</dbReference>
<dbReference type="PROSITE" id="PS50878">
    <property type="entry name" value="RT_POL"/>
    <property type="match status" value="1"/>
</dbReference>
<keyword evidence="3" id="KW-0540">Nuclease</keyword>
<evidence type="ECO:0000256" key="1">
    <source>
        <dbReference type="ARBA" id="ARBA00022679"/>
    </source>
</evidence>
<evidence type="ECO:0000256" key="3">
    <source>
        <dbReference type="ARBA" id="ARBA00022722"/>
    </source>
</evidence>